<accession>A0ABS8ZJX7</accession>
<evidence type="ECO:0000313" key="2">
    <source>
        <dbReference type="Proteomes" id="UP001521150"/>
    </source>
</evidence>
<protein>
    <submittedName>
        <fullName evidence="1">Uncharacterized protein</fullName>
    </submittedName>
</protein>
<keyword evidence="2" id="KW-1185">Reference proteome</keyword>
<evidence type="ECO:0000313" key="1">
    <source>
        <dbReference type="EMBL" id="MCE7006941.1"/>
    </source>
</evidence>
<comment type="caution">
    <text evidence="1">The sequence shown here is derived from an EMBL/GenBank/DDBJ whole genome shotgun (WGS) entry which is preliminary data.</text>
</comment>
<reference evidence="1 2" key="1">
    <citation type="submission" date="2021-12" db="EMBL/GenBank/DDBJ databases">
        <title>Genome sequence of Kibdelosporangium philippinense ATCC 49844.</title>
        <authorList>
            <person name="Fedorov E.A."/>
            <person name="Omeragic M."/>
            <person name="Shalygina K.F."/>
            <person name="Maclea K.S."/>
        </authorList>
    </citation>
    <scope>NUCLEOTIDE SEQUENCE [LARGE SCALE GENOMIC DNA]</scope>
    <source>
        <strain evidence="1 2">ATCC 49844</strain>
    </source>
</reference>
<dbReference type="Proteomes" id="UP001521150">
    <property type="component" value="Unassembled WGS sequence"/>
</dbReference>
<sequence length="86" mass="9182">MGGIREIVAVIVPADSSVGRAAQAIDDMSAHLPPPDDPRACPLCSTQSWPCARFENAAHHVQAAGVRLGELVPPDLHTRLWPLARP</sequence>
<name>A0ABS8ZJX7_9PSEU</name>
<organism evidence="1 2">
    <name type="scientific">Kibdelosporangium philippinense</name>
    <dbReference type="NCBI Taxonomy" id="211113"/>
    <lineage>
        <taxon>Bacteria</taxon>
        <taxon>Bacillati</taxon>
        <taxon>Actinomycetota</taxon>
        <taxon>Actinomycetes</taxon>
        <taxon>Pseudonocardiales</taxon>
        <taxon>Pseudonocardiaceae</taxon>
        <taxon>Kibdelosporangium</taxon>
    </lineage>
</organism>
<gene>
    <name evidence="1" type="ORF">LWC34_29540</name>
</gene>
<dbReference type="EMBL" id="JAJVCN010000002">
    <property type="protein sequence ID" value="MCE7006941.1"/>
    <property type="molecule type" value="Genomic_DNA"/>
</dbReference>
<dbReference type="RefSeq" id="WP_233728354.1">
    <property type="nucleotide sequence ID" value="NZ_JAJVCN010000002.1"/>
</dbReference>
<proteinExistence type="predicted"/>